<dbReference type="AlphaFoldDB" id="A0A7Y3RND3"/>
<dbReference type="RefSeq" id="WP_173200522.1">
    <property type="nucleotide sequence ID" value="NZ_JABFCX010000003.1"/>
</dbReference>
<evidence type="ECO:0000313" key="3">
    <source>
        <dbReference type="Proteomes" id="UP000536835"/>
    </source>
</evidence>
<dbReference type="Pfam" id="PF14117">
    <property type="entry name" value="DUF4287"/>
    <property type="match status" value="1"/>
</dbReference>
<evidence type="ECO:0000313" key="2">
    <source>
        <dbReference type="EMBL" id="NNU17266.1"/>
    </source>
</evidence>
<protein>
    <submittedName>
        <fullName evidence="2">DUF4287 domain-containing protein</fullName>
    </submittedName>
</protein>
<gene>
    <name evidence="2" type="ORF">HK107_13125</name>
</gene>
<keyword evidence="3" id="KW-1185">Reference proteome</keyword>
<reference evidence="2 3" key="1">
    <citation type="submission" date="2020-05" db="EMBL/GenBank/DDBJ databases">
        <title>Parvularcula mediterraneae sp. nov., isolated from polypropylene straw from shallow seawater of the seashore of Laganas in Zakynthos island, Greece.</title>
        <authorList>
            <person name="Szabo I."/>
            <person name="Al-Omari J."/>
            <person name="Rado J."/>
            <person name="Szerdahelyi G.S."/>
        </authorList>
    </citation>
    <scope>NUCLEOTIDE SEQUENCE [LARGE SCALE GENOMIC DNA]</scope>
    <source>
        <strain evidence="2 3">ZS-1/3</strain>
    </source>
</reference>
<dbReference type="InterPro" id="IPR025629">
    <property type="entry name" value="DUF4287"/>
</dbReference>
<sequence>MASPEEQLATMLANLPEKTGKPLGDWQKLIASEGLEKHGQIVKFLKTEHGVTHGFANLIAAKAREIETPADPVTEQYSGAKAGLKPIHDAVMAYAISLGSDVEVAPKKSSVSLRRKKQFALITPATKTRVDLGLALKGDEPTERLETYNAMCSHRVRLENPEDFDDEVKAWMAEAYERAG</sequence>
<accession>A0A7Y3RND3</accession>
<dbReference type="Pfam" id="PF18899">
    <property type="entry name" value="DUF5655"/>
    <property type="match status" value="1"/>
</dbReference>
<organism evidence="2 3">
    <name type="scientific">Parvularcula mediterranea</name>
    <dbReference type="NCBI Taxonomy" id="2732508"/>
    <lineage>
        <taxon>Bacteria</taxon>
        <taxon>Pseudomonadati</taxon>
        <taxon>Pseudomonadota</taxon>
        <taxon>Alphaproteobacteria</taxon>
        <taxon>Parvularculales</taxon>
        <taxon>Parvularculaceae</taxon>
        <taxon>Parvularcula</taxon>
    </lineage>
</organism>
<proteinExistence type="predicted"/>
<dbReference type="Proteomes" id="UP000536835">
    <property type="component" value="Unassembled WGS sequence"/>
</dbReference>
<comment type="caution">
    <text evidence="2">The sequence shown here is derived from an EMBL/GenBank/DDBJ whole genome shotgun (WGS) entry which is preliminary data.</text>
</comment>
<name>A0A7Y3RND3_9PROT</name>
<feature type="domain" description="DUF5655" evidence="1">
    <location>
        <begin position="73"/>
        <end position="177"/>
    </location>
</feature>
<evidence type="ECO:0000259" key="1">
    <source>
        <dbReference type="Pfam" id="PF18899"/>
    </source>
</evidence>
<dbReference type="EMBL" id="JABFCX010000003">
    <property type="protein sequence ID" value="NNU17266.1"/>
    <property type="molecule type" value="Genomic_DNA"/>
</dbReference>
<dbReference type="InterPro" id="IPR043714">
    <property type="entry name" value="DUF5655"/>
</dbReference>